<evidence type="ECO:0000256" key="6">
    <source>
        <dbReference type="SAM" id="MobiDB-lite"/>
    </source>
</evidence>
<comment type="subcellular location">
    <subcellularLocation>
        <location evidence="1">Membrane</location>
        <topology evidence="1">Multi-pass membrane protein</topology>
    </subcellularLocation>
</comment>
<name>A0ABM0MS46_SACKO</name>
<evidence type="ECO:0000313" key="9">
    <source>
        <dbReference type="Proteomes" id="UP000694865"/>
    </source>
</evidence>
<dbReference type="GeneID" id="102807588"/>
<evidence type="ECO:0000256" key="3">
    <source>
        <dbReference type="ARBA" id="ARBA00022692"/>
    </source>
</evidence>
<keyword evidence="3 7" id="KW-0812">Transmembrane</keyword>
<reference evidence="10" key="1">
    <citation type="submission" date="2025-08" db="UniProtKB">
        <authorList>
            <consortium name="RefSeq"/>
        </authorList>
    </citation>
    <scope>IDENTIFICATION</scope>
    <source>
        <tissue evidence="10">Testes</tissue>
    </source>
</reference>
<evidence type="ECO:0000256" key="7">
    <source>
        <dbReference type="SAM" id="Phobius"/>
    </source>
</evidence>
<dbReference type="PANTHER" id="PTHR42948:SF1">
    <property type="entry name" value="TRANSPORTER"/>
    <property type="match status" value="1"/>
</dbReference>
<keyword evidence="4 7" id="KW-1133">Transmembrane helix</keyword>
<keyword evidence="8" id="KW-0732">Signal</keyword>
<keyword evidence="9" id="KW-1185">Reference proteome</keyword>
<accession>A0ABM0MS46</accession>
<feature type="transmembrane region" description="Helical" evidence="7">
    <location>
        <begin position="157"/>
        <end position="180"/>
    </location>
</feature>
<evidence type="ECO:0000256" key="1">
    <source>
        <dbReference type="ARBA" id="ARBA00004141"/>
    </source>
</evidence>
<sequence length="215" mass="24660">MDAGRVLAVLFFLALSFAGLSSLAANVELVSKTLVDFGLNRKFAVLIVVIFVFCVGCLNATYMDFLINQDFVWGFALIISGLVFQYLVIRYGTTQFRSKLINDYSTDDWYLPKIWEWIVKYLAPVEALFLILWFAINGITDNSASWYTFGRETLMSCLVQWLGLILILNVINTVYVFWYLPRRTPYDVLDLPESDAKPTKCARPANPEDFMETKH</sequence>
<evidence type="ECO:0000256" key="4">
    <source>
        <dbReference type="ARBA" id="ARBA00022989"/>
    </source>
</evidence>
<keyword evidence="2" id="KW-0813">Transport</keyword>
<organism evidence="9 10">
    <name type="scientific">Saccoglossus kowalevskii</name>
    <name type="common">Acorn worm</name>
    <dbReference type="NCBI Taxonomy" id="10224"/>
    <lineage>
        <taxon>Eukaryota</taxon>
        <taxon>Metazoa</taxon>
        <taxon>Hemichordata</taxon>
        <taxon>Enteropneusta</taxon>
        <taxon>Harrimaniidae</taxon>
        <taxon>Saccoglossus</taxon>
    </lineage>
</organism>
<gene>
    <name evidence="10" type="primary">LOC102807588</name>
</gene>
<feature type="transmembrane region" description="Helical" evidence="7">
    <location>
        <begin position="43"/>
        <end position="62"/>
    </location>
</feature>
<evidence type="ECO:0000256" key="5">
    <source>
        <dbReference type="ARBA" id="ARBA00023136"/>
    </source>
</evidence>
<keyword evidence="5 7" id="KW-0472">Membrane</keyword>
<feature type="signal peptide" evidence="8">
    <location>
        <begin position="1"/>
        <end position="18"/>
    </location>
</feature>
<feature type="transmembrane region" description="Helical" evidence="7">
    <location>
        <begin position="71"/>
        <end position="89"/>
    </location>
</feature>
<feature type="chain" id="PRO_5047199582" evidence="8">
    <location>
        <begin position="19"/>
        <end position="215"/>
    </location>
</feature>
<proteinExistence type="predicted"/>
<dbReference type="SUPFAM" id="SSF161070">
    <property type="entry name" value="SNF-like"/>
    <property type="match status" value="1"/>
</dbReference>
<dbReference type="InterPro" id="IPR000175">
    <property type="entry name" value="Na/ntran_symport"/>
</dbReference>
<feature type="region of interest" description="Disordered" evidence="6">
    <location>
        <begin position="194"/>
        <end position="215"/>
    </location>
</feature>
<evidence type="ECO:0000313" key="10">
    <source>
        <dbReference type="RefSeq" id="XP_006822837.1"/>
    </source>
</evidence>
<dbReference type="RefSeq" id="XP_006822837.1">
    <property type="nucleotide sequence ID" value="XM_006822774.1"/>
</dbReference>
<evidence type="ECO:0000256" key="8">
    <source>
        <dbReference type="SAM" id="SignalP"/>
    </source>
</evidence>
<protein>
    <submittedName>
        <fullName evidence="10">Uncharacterized protein LOC102807588</fullName>
    </submittedName>
</protein>
<dbReference type="PANTHER" id="PTHR42948">
    <property type="entry name" value="TRANSPORTER"/>
    <property type="match status" value="1"/>
</dbReference>
<dbReference type="Proteomes" id="UP000694865">
    <property type="component" value="Unplaced"/>
</dbReference>
<dbReference type="InterPro" id="IPR037272">
    <property type="entry name" value="SNS_sf"/>
</dbReference>
<evidence type="ECO:0000256" key="2">
    <source>
        <dbReference type="ARBA" id="ARBA00022448"/>
    </source>
</evidence>
<feature type="transmembrane region" description="Helical" evidence="7">
    <location>
        <begin position="117"/>
        <end position="136"/>
    </location>
</feature>